<dbReference type="AlphaFoldDB" id="G3JM61"/>
<protein>
    <submittedName>
        <fullName evidence="1">Uncharacterized protein</fullName>
    </submittedName>
</protein>
<name>G3JM61_CORMM</name>
<reference evidence="1 2" key="1">
    <citation type="journal article" date="2011" name="Genome Biol.">
        <title>Genome sequence of the insect pathogenic fungus Cordyceps militaris, a valued traditional Chinese medicine.</title>
        <authorList>
            <person name="Zheng P."/>
            <person name="Xia Y."/>
            <person name="Xiao G."/>
            <person name="Xiong C."/>
            <person name="Hu X."/>
            <person name="Zhang S."/>
            <person name="Zheng H."/>
            <person name="Huang Y."/>
            <person name="Zhou Y."/>
            <person name="Wang S."/>
            <person name="Zhao G.P."/>
            <person name="Liu X."/>
            <person name="St Leger R.J."/>
            <person name="Wang C."/>
        </authorList>
    </citation>
    <scope>NUCLEOTIDE SEQUENCE [LARGE SCALE GENOMIC DNA]</scope>
    <source>
        <strain evidence="1 2">CM01</strain>
    </source>
</reference>
<dbReference type="Proteomes" id="UP000001610">
    <property type="component" value="Unassembled WGS sequence"/>
</dbReference>
<dbReference type="EMBL" id="JH126403">
    <property type="protein sequence ID" value="EGX90785.1"/>
    <property type="molecule type" value="Genomic_DNA"/>
</dbReference>
<gene>
    <name evidence="1" type="ORF">CCM_07205</name>
</gene>
<dbReference type="InParanoid" id="G3JM61"/>
<accession>G3JM61</accession>
<evidence type="ECO:0000313" key="1">
    <source>
        <dbReference type="EMBL" id="EGX90785.1"/>
    </source>
</evidence>
<dbReference type="GeneID" id="18169216"/>
<dbReference type="KEGG" id="cmt:CCM_07205"/>
<keyword evidence="2" id="KW-1185">Reference proteome</keyword>
<sequence>MTAETATGATLRRAALAAASRFRPSSPSSMCSHIIGAVYSANLCAFLTDIRVHHHLAAAPPAWQ</sequence>
<dbReference type="RefSeq" id="XP_006672406.1">
    <property type="nucleotide sequence ID" value="XM_006672343.1"/>
</dbReference>
<proteinExistence type="predicted"/>
<organism evidence="1 2">
    <name type="scientific">Cordyceps militaris (strain CM01)</name>
    <name type="common">Caterpillar fungus</name>
    <dbReference type="NCBI Taxonomy" id="983644"/>
    <lineage>
        <taxon>Eukaryota</taxon>
        <taxon>Fungi</taxon>
        <taxon>Dikarya</taxon>
        <taxon>Ascomycota</taxon>
        <taxon>Pezizomycotina</taxon>
        <taxon>Sordariomycetes</taxon>
        <taxon>Hypocreomycetidae</taxon>
        <taxon>Hypocreales</taxon>
        <taxon>Cordycipitaceae</taxon>
        <taxon>Cordyceps</taxon>
    </lineage>
</organism>
<dbReference type="VEuPathDB" id="FungiDB:CCM_07205"/>
<evidence type="ECO:0000313" key="2">
    <source>
        <dbReference type="Proteomes" id="UP000001610"/>
    </source>
</evidence>
<dbReference type="HOGENOM" id="CLU_2867581_0_0_1"/>